<reference evidence="1" key="2">
    <citation type="submission" date="2024-10" db="UniProtKB">
        <authorList>
            <consortium name="EnsemblProtists"/>
        </authorList>
    </citation>
    <scope>IDENTIFICATION</scope>
</reference>
<dbReference type="RefSeq" id="XP_005757783.1">
    <property type="nucleotide sequence ID" value="XM_005757726.1"/>
</dbReference>
<dbReference type="Proteomes" id="UP000013827">
    <property type="component" value="Unassembled WGS sequence"/>
</dbReference>
<name>A0A0D3KMZ1_EMIH1</name>
<dbReference type="AlphaFoldDB" id="A0A0D3KMZ1"/>
<dbReference type="GeneID" id="17282396"/>
<dbReference type="RefSeq" id="XP_005789555.1">
    <property type="nucleotide sequence ID" value="XM_005789498.1"/>
</dbReference>
<dbReference type="PaxDb" id="2903-EOD05354"/>
<accession>A0A0D3KMZ1</accession>
<keyword evidence="2" id="KW-1185">Reference proteome</keyword>
<dbReference type="EnsemblProtists" id="EOD37126">
    <property type="protein sequence ID" value="EOD37126"/>
    <property type="gene ID" value="EMIHUDRAFT_225811"/>
</dbReference>
<dbReference type="KEGG" id="ehx:EMIHUDRAFT_225811"/>
<evidence type="ECO:0000313" key="1">
    <source>
        <dbReference type="EnsemblProtists" id="EOD37126"/>
    </source>
</evidence>
<dbReference type="KEGG" id="ehx:EMIHUDRAFT_199026"/>
<organism evidence="1 2">
    <name type="scientific">Emiliania huxleyi (strain CCMP1516)</name>
    <dbReference type="NCBI Taxonomy" id="280463"/>
    <lineage>
        <taxon>Eukaryota</taxon>
        <taxon>Haptista</taxon>
        <taxon>Haptophyta</taxon>
        <taxon>Prymnesiophyceae</taxon>
        <taxon>Isochrysidales</taxon>
        <taxon>Noelaerhabdaceae</taxon>
        <taxon>Emiliania</taxon>
    </lineage>
</organism>
<dbReference type="EnsemblProtists" id="EOD05354">
    <property type="protein sequence ID" value="EOD05354"/>
    <property type="gene ID" value="EMIHUDRAFT_199026"/>
</dbReference>
<sequence length="162" mass="17309">MLSHSGYFVDFLNFAEDFAPDQLSDSGKLASFQNGAPNTLSLFSLEISGNAKEAMDDINGSIRSMLTLLDDDSSSESEAGDIDDLLSSHEDLLSKCPTYEEAPPSLLHAVLLVQNESLRGGGVSFRLDELCAEHLGGNLLLRAAVAQHAEGAMARPIAALWV</sequence>
<dbReference type="GeneID" id="17251434"/>
<dbReference type="HOGENOM" id="CLU_1638531_0_0_1"/>
<protein>
    <submittedName>
        <fullName evidence="1">Uncharacterized protein</fullName>
    </submittedName>
</protein>
<reference evidence="2" key="1">
    <citation type="journal article" date="2013" name="Nature">
        <title>Pan genome of the phytoplankton Emiliania underpins its global distribution.</title>
        <authorList>
            <person name="Read B.A."/>
            <person name="Kegel J."/>
            <person name="Klute M.J."/>
            <person name="Kuo A."/>
            <person name="Lefebvre S.C."/>
            <person name="Maumus F."/>
            <person name="Mayer C."/>
            <person name="Miller J."/>
            <person name="Monier A."/>
            <person name="Salamov A."/>
            <person name="Young J."/>
            <person name="Aguilar M."/>
            <person name="Claverie J.M."/>
            <person name="Frickenhaus S."/>
            <person name="Gonzalez K."/>
            <person name="Herman E.K."/>
            <person name="Lin Y.C."/>
            <person name="Napier J."/>
            <person name="Ogata H."/>
            <person name="Sarno A.F."/>
            <person name="Shmutz J."/>
            <person name="Schroeder D."/>
            <person name="de Vargas C."/>
            <person name="Verret F."/>
            <person name="von Dassow P."/>
            <person name="Valentin K."/>
            <person name="Van de Peer Y."/>
            <person name="Wheeler G."/>
            <person name="Dacks J.B."/>
            <person name="Delwiche C.F."/>
            <person name="Dyhrman S.T."/>
            <person name="Glockner G."/>
            <person name="John U."/>
            <person name="Richards T."/>
            <person name="Worden A.Z."/>
            <person name="Zhang X."/>
            <person name="Grigoriev I.V."/>
            <person name="Allen A.E."/>
            <person name="Bidle K."/>
            <person name="Borodovsky M."/>
            <person name="Bowler C."/>
            <person name="Brownlee C."/>
            <person name="Cock J.M."/>
            <person name="Elias M."/>
            <person name="Gladyshev V.N."/>
            <person name="Groth M."/>
            <person name="Guda C."/>
            <person name="Hadaegh A."/>
            <person name="Iglesias-Rodriguez M.D."/>
            <person name="Jenkins J."/>
            <person name="Jones B.M."/>
            <person name="Lawson T."/>
            <person name="Leese F."/>
            <person name="Lindquist E."/>
            <person name="Lobanov A."/>
            <person name="Lomsadze A."/>
            <person name="Malik S.B."/>
            <person name="Marsh M.E."/>
            <person name="Mackinder L."/>
            <person name="Mock T."/>
            <person name="Mueller-Roeber B."/>
            <person name="Pagarete A."/>
            <person name="Parker M."/>
            <person name="Probert I."/>
            <person name="Quesneville H."/>
            <person name="Raines C."/>
            <person name="Rensing S.A."/>
            <person name="Riano-Pachon D.M."/>
            <person name="Richier S."/>
            <person name="Rokitta S."/>
            <person name="Shiraiwa Y."/>
            <person name="Soanes D.M."/>
            <person name="van der Giezen M."/>
            <person name="Wahlund T.M."/>
            <person name="Williams B."/>
            <person name="Wilson W."/>
            <person name="Wolfe G."/>
            <person name="Wurch L.L."/>
        </authorList>
    </citation>
    <scope>NUCLEOTIDE SEQUENCE</scope>
</reference>
<proteinExistence type="predicted"/>
<evidence type="ECO:0000313" key="2">
    <source>
        <dbReference type="Proteomes" id="UP000013827"/>
    </source>
</evidence>